<dbReference type="RefSeq" id="WP_303550330.1">
    <property type="nucleotide sequence ID" value="NZ_JAUOPG010000006.1"/>
</dbReference>
<reference evidence="1" key="1">
    <citation type="submission" date="2023-07" db="EMBL/GenBank/DDBJ databases">
        <title>Genome content predicts the carbon catabolic preferences of heterotrophic bacteria.</title>
        <authorList>
            <person name="Gralka M."/>
        </authorList>
    </citation>
    <scope>NUCLEOTIDE SEQUENCE</scope>
    <source>
        <strain evidence="1">I2M16</strain>
    </source>
</reference>
<accession>A0AAW7XI83</accession>
<gene>
    <name evidence="1" type="ORF">Q4490_10200</name>
</gene>
<dbReference type="AlphaFoldDB" id="A0AAW7XI83"/>
<comment type="caution">
    <text evidence="1">The sequence shown here is derived from an EMBL/GenBank/DDBJ whole genome shotgun (WGS) entry which is preliminary data.</text>
</comment>
<evidence type="ECO:0000313" key="1">
    <source>
        <dbReference type="EMBL" id="MDO6453936.1"/>
    </source>
</evidence>
<organism evidence="1 2">
    <name type="scientific">Neptunomonas phycophila</name>
    <dbReference type="NCBI Taxonomy" id="1572645"/>
    <lineage>
        <taxon>Bacteria</taxon>
        <taxon>Pseudomonadati</taxon>
        <taxon>Pseudomonadota</taxon>
        <taxon>Gammaproteobacteria</taxon>
        <taxon>Oceanospirillales</taxon>
        <taxon>Oceanospirillaceae</taxon>
        <taxon>Neptunomonas</taxon>
    </lineage>
</organism>
<name>A0AAW7XI83_9GAMM</name>
<dbReference type="EC" id="5.4.-.-" evidence="1"/>
<dbReference type="InterPro" id="IPR029033">
    <property type="entry name" value="His_PPase_superfam"/>
</dbReference>
<dbReference type="SMART" id="SM00855">
    <property type="entry name" value="PGAM"/>
    <property type="match status" value="1"/>
</dbReference>
<sequence>MLTLMRHGEASWASATDEQRELTEQGIAFVNEQAKQYANRLAPVTRIIASPFYRTRQTADLVAAHMSMLHANSGAKAAGAIEIILDDRLTPDTPIPDAVAALEQFWKPELLVVTHQPLIGLLTSYLLQGSILYPEPFLPGQLISMDMEWPGAAQGIRIPH</sequence>
<dbReference type="Proteomes" id="UP001169862">
    <property type="component" value="Unassembled WGS sequence"/>
</dbReference>
<evidence type="ECO:0000313" key="2">
    <source>
        <dbReference type="Proteomes" id="UP001169862"/>
    </source>
</evidence>
<protein>
    <submittedName>
        <fullName evidence="1">Phosphoglycerate mutase family protein</fullName>
        <ecNumber evidence="1">5.4.-.-</ecNumber>
    </submittedName>
</protein>
<dbReference type="CDD" id="cd07067">
    <property type="entry name" value="HP_PGM_like"/>
    <property type="match status" value="1"/>
</dbReference>
<dbReference type="Pfam" id="PF00300">
    <property type="entry name" value="His_Phos_1"/>
    <property type="match status" value="1"/>
</dbReference>
<dbReference type="EMBL" id="JAUOPG010000006">
    <property type="protein sequence ID" value="MDO6453936.1"/>
    <property type="molecule type" value="Genomic_DNA"/>
</dbReference>
<dbReference type="InterPro" id="IPR013078">
    <property type="entry name" value="His_Pase_superF_clade-1"/>
</dbReference>
<keyword evidence="1" id="KW-0413">Isomerase</keyword>
<dbReference type="GO" id="GO:0016853">
    <property type="term" value="F:isomerase activity"/>
    <property type="evidence" value="ECO:0007669"/>
    <property type="project" value="UniProtKB-KW"/>
</dbReference>
<dbReference type="Gene3D" id="3.40.50.1240">
    <property type="entry name" value="Phosphoglycerate mutase-like"/>
    <property type="match status" value="1"/>
</dbReference>
<dbReference type="SUPFAM" id="SSF53254">
    <property type="entry name" value="Phosphoglycerate mutase-like"/>
    <property type="match status" value="1"/>
</dbReference>
<proteinExistence type="predicted"/>